<dbReference type="GO" id="GO:0008233">
    <property type="term" value="F:peptidase activity"/>
    <property type="evidence" value="ECO:0007669"/>
    <property type="project" value="UniProtKB-KW"/>
</dbReference>
<evidence type="ECO:0000259" key="7">
    <source>
        <dbReference type="SMART" id="SM00244"/>
    </source>
</evidence>
<evidence type="ECO:0000256" key="1">
    <source>
        <dbReference type="ARBA" id="ARBA00004167"/>
    </source>
</evidence>
<sequence length="286" mass="32167">MIESIMRRPFLWLGGLFALLLVLSSTLFVVPETKQAIVVRLGKPNRIVNAYDERQAFGLTGAGLVPRIPFIETVLMIDKRVLDLDMAPQTVLSTDQLRLVVDAFARFRIVDPLRMYQTVGTEERVADQLSRILSSRLRNELGKQPFAALLSPERGVLMDQIQTSVNQAARRYGAEVVDVRIKRADLPAGTPLDSAFERMRTARRLEAASIRAQGYKQAQIIRADADAKAAGIYAESFGKDAEFYSFYRAMQSYRRTFVEKNGKGEASVVLSPSNEYLQEFKGRSIR</sequence>
<dbReference type="RefSeq" id="WP_072597826.1">
    <property type="nucleotide sequence ID" value="NZ_CP018221.1"/>
</dbReference>
<dbReference type="KEGG" id="sphj:BSL82_12590"/>
<dbReference type="Gene3D" id="3.30.479.30">
    <property type="entry name" value="Band 7 domain"/>
    <property type="match status" value="1"/>
</dbReference>
<keyword evidence="4" id="KW-1133">Transmembrane helix</keyword>
<protein>
    <recommendedName>
        <fullName evidence="6">Protein HflC</fullName>
    </recommendedName>
</protein>
<feature type="domain" description="Band 7" evidence="7">
    <location>
        <begin position="25"/>
        <end position="200"/>
    </location>
</feature>
<proteinExistence type="inferred from homology"/>
<dbReference type="CDD" id="cd03405">
    <property type="entry name" value="SPFH_HflC"/>
    <property type="match status" value="1"/>
</dbReference>
<dbReference type="Proteomes" id="UP000182063">
    <property type="component" value="Chromosome"/>
</dbReference>
<dbReference type="InterPro" id="IPR036013">
    <property type="entry name" value="Band_7/SPFH_dom_sf"/>
</dbReference>
<evidence type="ECO:0000256" key="6">
    <source>
        <dbReference type="PIRNR" id="PIRNR005651"/>
    </source>
</evidence>
<dbReference type="PIRSF" id="PIRSF005651">
    <property type="entry name" value="HflC"/>
    <property type="match status" value="1"/>
</dbReference>
<dbReference type="PANTHER" id="PTHR42911">
    <property type="entry name" value="MODULATOR OF FTSH PROTEASE HFLC"/>
    <property type="match status" value="1"/>
</dbReference>
<keyword evidence="5" id="KW-0472">Membrane</keyword>
<name>A0A1L3ZWQ7_9SPHN</name>
<evidence type="ECO:0000256" key="2">
    <source>
        <dbReference type="ARBA" id="ARBA00007862"/>
    </source>
</evidence>
<comment type="similarity">
    <text evidence="2 6">Belongs to the band 7/mec-2 family. HflC subfamily.</text>
</comment>
<comment type="subcellular location">
    <subcellularLocation>
        <location evidence="1">Membrane</location>
        <topology evidence="1">Single-pass membrane protein</topology>
    </subcellularLocation>
</comment>
<evidence type="ECO:0000313" key="8">
    <source>
        <dbReference type="EMBL" id="API60039.1"/>
    </source>
</evidence>
<dbReference type="EMBL" id="CP018221">
    <property type="protein sequence ID" value="API60039.1"/>
    <property type="molecule type" value="Genomic_DNA"/>
</dbReference>
<dbReference type="SUPFAM" id="SSF117892">
    <property type="entry name" value="Band 7/SPFH domain"/>
    <property type="match status" value="1"/>
</dbReference>
<comment type="function">
    <text evidence="6">HflC and HflK could regulate a protease.</text>
</comment>
<reference evidence="9" key="1">
    <citation type="submission" date="2016-11" db="EMBL/GenBank/DDBJ databases">
        <title>Complete Genome Sequence of alachlor-degrading Sphingomonas sp. strain JJ-A5.</title>
        <authorList>
            <person name="Lee H."/>
            <person name="Ka J.-O."/>
        </authorList>
    </citation>
    <scope>NUCLEOTIDE SEQUENCE [LARGE SCALE GENOMIC DNA]</scope>
    <source>
        <strain evidence="9">JJ-A5</strain>
    </source>
</reference>
<evidence type="ECO:0000256" key="4">
    <source>
        <dbReference type="ARBA" id="ARBA00022989"/>
    </source>
</evidence>
<dbReference type="GO" id="GO:0006508">
    <property type="term" value="P:proteolysis"/>
    <property type="evidence" value="ECO:0007669"/>
    <property type="project" value="UniProtKB-KW"/>
</dbReference>
<organism evidence="8 9">
    <name type="scientific">Tardibacter chloracetimidivorans</name>
    <dbReference type="NCBI Taxonomy" id="1921510"/>
    <lineage>
        <taxon>Bacteria</taxon>
        <taxon>Pseudomonadati</taxon>
        <taxon>Pseudomonadota</taxon>
        <taxon>Alphaproteobacteria</taxon>
        <taxon>Sphingomonadales</taxon>
        <taxon>Sphingomonadaceae</taxon>
        <taxon>Tardibacter</taxon>
    </lineage>
</organism>
<dbReference type="InterPro" id="IPR001107">
    <property type="entry name" value="Band_7"/>
</dbReference>
<evidence type="ECO:0000313" key="9">
    <source>
        <dbReference type="Proteomes" id="UP000182063"/>
    </source>
</evidence>
<dbReference type="AlphaFoldDB" id="A0A1L3ZWQ7"/>
<evidence type="ECO:0000256" key="5">
    <source>
        <dbReference type="ARBA" id="ARBA00023136"/>
    </source>
</evidence>
<gene>
    <name evidence="8" type="ORF">BSL82_12590</name>
</gene>
<dbReference type="PANTHER" id="PTHR42911:SF1">
    <property type="entry name" value="MODULATOR OF FTSH PROTEASE HFLC"/>
    <property type="match status" value="1"/>
</dbReference>
<keyword evidence="8" id="KW-0645">Protease</keyword>
<dbReference type="OrthoDB" id="9812991at2"/>
<keyword evidence="8" id="KW-0378">Hydrolase</keyword>
<evidence type="ECO:0000256" key="3">
    <source>
        <dbReference type="ARBA" id="ARBA00022692"/>
    </source>
</evidence>
<dbReference type="GO" id="GO:0016020">
    <property type="term" value="C:membrane"/>
    <property type="evidence" value="ECO:0007669"/>
    <property type="project" value="UniProtKB-SubCell"/>
</dbReference>
<keyword evidence="9" id="KW-1185">Reference proteome</keyword>
<dbReference type="SMART" id="SM00244">
    <property type="entry name" value="PHB"/>
    <property type="match status" value="1"/>
</dbReference>
<accession>A0A1L3ZWQ7</accession>
<dbReference type="STRING" id="1921510.BSL82_12590"/>
<keyword evidence="3" id="KW-0812">Transmembrane</keyword>
<dbReference type="InterPro" id="IPR010200">
    <property type="entry name" value="HflC"/>
</dbReference>
<dbReference type="Pfam" id="PF01145">
    <property type="entry name" value="Band_7"/>
    <property type="match status" value="1"/>
</dbReference>